<dbReference type="Gene3D" id="3.40.30.10">
    <property type="entry name" value="Glutaredoxin"/>
    <property type="match status" value="1"/>
</dbReference>
<dbReference type="GO" id="GO:0006779">
    <property type="term" value="P:porphyrin-containing compound biosynthetic process"/>
    <property type="evidence" value="ECO:0007669"/>
    <property type="project" value="InterPro"/>
</dbReference>
<protein>
    <submittedName>
        <fullName evidence="2">Uroporphyrinogen decarboxylase</fullName>
    </submittedName>
</protein>
<dbReference type="PANTHER" id="PTHR47099">
    <property type="entry name" value="METHYLCOBAMIDE:COM METHYLTRANSFERASE MTBA"/>
    <property type="match status" value="1"/>
</dbReference>
<dbReference type="RefSeq" id="WP_073337509.1">
    <property type="nucleotide sequence ID" value="NZ_FQXM01000005.1"/>
</dbReference>
<dbReference type="Proteomes" id="UP000184447">
    <property type="component" value="Unassembled WGS sequence"/>
</dbReference>
<dbReference type="InterPro" id="IPR038071">
    <property type="entry name" value="UROD/MetE-like_sf"/>
</dbReference>
<dbReference type="PANTHER" id="PTHR47099:SF1">
    <property type="entry name" value="METHYLCOBAMIDE:COM METHYLTRANSFERASE MTBA"/>
    <property type="match status" value="1"/>
</dbReference>
<feature type="domain" description="Uroporphyrinogen decarboxylase (URO-D)" evidence="1">
    <location>
        <begin position="3"/>
        <end position="331"/>
    </location>
</feature>
<dbReference type="Gene3D" id="3.20.20.210">
    <property type="match status" value="1"/>
</dbReference>
<evidence type="ECO:0000313" key="2">
    <source>
        <dbReference type="EMBL" id="SHH45302.1"/>
    </source>
</evidence>
<sequence length="451" mass="50359">MNSKERVLKSLSFETVDRTPWVPYAGVQTANLIDMNAETYLKSADNIVNGVLAAYELYKPDGLPIAFDLQIEPEALGCELRWSENNPPAVMGHILEEKSVKDLKFPTENDGRYPIVLEAARRISEKLGDEIALYALICGPFTLASHLMGTNLFMDMILDPDKVKEVMDFTTQVAKDFSKMYSTTGVHIIATVDPMVTQISPDHFEEFVFPYLKDLNTYIKDLGLKVTTFCCGDATKCLELMCQTEPDGLAFDENVSLSFARELADKYKICIGGNLPLTTKMLFGSPMENVAEAKSQIEIAGGKPGYILSPGCDMPFDTPVENIVAISQFVRGEFTSLDVFKSDRQYEDEKDVQVFEDIIVESGKAFIEIITLDSEGCAPCQYMLESVKRILPKYGDKVQYRESLIKSKAGIARVMKLGVSNLPAMLINNDLVFDNLIPSETELMKEIDKRL</sequence>
<evidence type="ECO:0000259" key="1">
    <source>
        <dbReference type="Pfam" id="PF01208"/>
    </source>
</evidence>
<proteinExistence type="predicted"/>
<dbReference type="STRING" id="1121316.SAMN02745207_01181"/>
<dbReference type="AlphaFoldDB" id="A0A1M5T3N7"/>
<name>A0A1M5T3N7_9CLOT</name>
<accession>A0A1M5T3N7</accession>
<reference evidence="2 3" key="1">
    <citation type="submission" date="2016-11" db="EMBL/GenBank/DDBJ databases">
        <authorList>
            <person name="Jaros S."/>
            <person name="Januszkiewicz K."/>
            <person name="Wedrychowicz H."/>
        </authorList>
    </citation>
    <scope>NUCLEOTIDE SEQUENCE [LARGE SCALE GENOMIC DNA]</scope>
    <source>
        <strain evidence="2 3">DSM 8605</strain>
    </source>
</reference>
<gene>
    <name evidence="2" type="ORF">SAMN02745207_01181</name>
</gene>
<dbReference type="Pfam" id="PF01208">
    <property type="entry name" value="URO-D"/>
    <property type="match status" value="1"/>
</dbReference>
<keyword evidence="3" id="KW-1185">Reference proteome</keyword>
<dbReference type="OrthoDB" id="9780425at2"/>
<dbReference type="GO" id="GO:0004853">
    <property type="term" value="F:uroporphyrinogen decarboxylase activity"/>
    <property type="evidence" value="ECO:0007669"/>
    <property type="project" value="InterPro"/>
</dbReference>
<dbReference type="SUPFAM" id="SSF52833">
    <property type="entry name" value="Thioredoxin-like"/>
    <property type="match status" value="1"/>
</dbReference>
<organism evidence="2 3">
    <name type="scientific">Clostridium grantii DSM 8605</name>
    <dbReference type="NCBI Taxonomy" id="1121316"/>
    <lineage>
        <taxon>Bacteria</taxon>
        <taxon>Bacillati</taxon>
        <taxon>Bacillota</taxon>
        <taxon>Clostridia</taxon>
        <taxon>Eubacteriales</taxon>
        <taxon>Clostridiaceae</taxon>
        <taxon>Clostridium</taxon>
    </lineage>
</organism>
<dbReference type="InterPro" id="IPR000257">
    <property type="entry name" value="Uroporphyrinogen_deCOase"/>
</dbReference>
<dbReference type="CDD" id="cd03465">
    <property type="entry name" value="URO-D_like"/>
    <property type="match status" value="1"/>
</dbReference>
<dbReference type="EMBL" id="FQXM01000005">
    <property type="protein sequence ID" value="SHH45302.1"/>
    <property type="molecule type" value="Genomic_DNA"/>
</dbReference>
<dbReference type="SUPFAM" id="SSF51726">
    <property type="entry name" value="UROD/MetE-like"/>
    <property type="match status" value="1"/>
</dbReference>
<evidence type="ECO:0000313" key="3">
    <source>
        <dbReference type="Proteomes" id="UP000184447"/>
    </source>
</evidence>
<dbReference type="InterPro" id="IPR036249">
    <property type="entry name" value="Thioredoxin-like_sf"/>
</dbReference>
<dbReference type="InterPro" id="IPR052024">
    <property type="entry name" value="Methanogen_methyltrans"/>
</dbReference>